<dbReference type="Gene3D" id="3.90.25.10">
    <property type="entry name" value="UDP-galactose 4-epimerase, domain 1"/>
    <property type="match status" value="1"/>
</dbReference>
<dbReference type="InterPro" id="IPR006368">
    <property type="entry name" value="GDP_Man_deHydtase"/>
</dbReference>
<evidence type="ECO:0000256" key="1">
    <source>
        <dbReference type="ARBA" id="ARBA00001937"/>
    </source>
</evidence>
<dbReference type="InterPro" id="IPR036291">
    <property type="entry name" value="NAD(P)-bd_dom_sf"/>
</dbReference>
<comment type="cofactor">
    <cofactor evidence="1">
        <name>NADP(+)</name>
        <dbReference type="ChEBI" id="CHEBI:58349"/>
    </cofactor>
</comment>
<keyword evidence="8" id="KW-1185">Reference proteome</keyword>
<dbReference type="GO" id="GO:0008446">
    <property type="term" value="F:GDP-mannose 4,6-dehydratase activity"/>
    <property type="evidence" value="ECO:0007669"/>
    <property type="project" value="UniProtKB-EC"/>
</dbReference>
<organism evidence="7 8">
    <name type="scientific">Nocardia puris</name>
    <dbReference type="NCBI Taxonomy" id="208602"/>
    <lineage>
        <taxon>Bacteria</taxon>
        <taxon>Bacillati</taxon>
        <taxon>Actinomycetota</taxon>
        <taxon>Actinomycetes</taxon>
        <taxon>Mycobacteriales</taxon>
        <taxon>Nocardiaceae</taxon>
        <taxon>Nocardia</taxon>
    </lineage>
</organism>
<dbReference type="EMBL" id="QNRE01000006">
    <property type="protein sequence ID" value="RBO90162.1"/>
    <property type="molecule type" value="Genomic_DNA"/>
</dbReference>
<reference evidence="7 8" key="1">
    <citation type="submission" date="2018-06" db="EMBL/GenBank/DDBJ databases">
        <title>Genomic Encyclopedia of Type Strains, Phase IV (KMG-IV): sequencing the most valuable type-strain genomes for metagenomic binning, comparative biology and taxonomic classification.</title>
        <authorList>
            <person name="Goeker M."/>
        </authorList>
    </citation>
    <scope>NUCLEOTIDE SEQUENCE [LARGE SCALE GENOMIC DNA]</scope>
    <source>
        <strain evidence="7 8">DSM 44599</strain>
    </source>
</reference>
<comment type="similarity">
    <text evidence="2">Belongs to the NAD(P)-dependent epimerase/dehydratase family. GDP-mannose 4,6-dehydratase subfamily.</text>
</comment>
<dbReference type="STRING" id="1210090.GCA_001613185_04090"/>
<dbReference type="OrthoDB" id="9779041at2"/>
<dbReference type="PANTHER" id="PTHR43715:SF1">
    <property type="entry name" value="GDP-MANNOSE 4,6 DEHYDRATASE"/>
    <property type="match status" value="1"/>
</dbReference>
<feature type="region of interest" description="Disordered" evidence="5">
    <location>
        <begin position="309"/>
        <end position="329"/>
    </location>
</feature>
<dbReference type="AlphaFoldDB" id="A0A366DJ98"/>
<dbReference type="PANTHER" id="PTHR43715">
    <property type="entry name" value="GDP-MANNOSE 4,6-DEHYDRATASE"/>
    <property type="match status" value="1"/>
</dbReference>
<evidence type="ECO:0000259" key="6">
    <source>
        <dbReference type="Pfam" id="PF16363"/>
    </source>
</evidence>
<dbReference type="SUPFAM" id="SSF51735">
    <property type="entry name" value="NAD(P)-binding Rossmann-fold domains"/>
    <property type="match status" value="1"/>
</dbReference>
<gene>
    <name evidence="7" type="ORF">DFR74_10646</name>
</gene>
<feature type="domain" description="NAD(P)-binding" evidence="6">
    <location>
        <begin position="37"/>
        <end position="296"/>
    </location>
</feature>
<accession>A0A366DJ98</accession>
<dbReference type="GO" id="GO:0042351">
    <property type="term" value="P:'de novo' GDP-L-fucose biosynthetic process"/>
    <property type="evidence" value="ECO:0007669"/>
    <property type="project" value="TreeGrafter"/>
</dbReference>
<dbReference type="InterPro" id="IPR016040">
    <property type="entry name" value="NAD(P)-bd_dom"/>
</dbReference>
<evidence type="ECO:0000256" key="3">
    <source>
        <dbReference type="ARBA" id="ARBA00011989"/>
    </source>
</evidence>
<evidence type="ECO:0000313" key="7">
    <source>
        <dbReference type="EMBL" id="RBO90162.1"/>
    </source>
</evidence>
<keyword evidence="4" id="KW-0456">Lyase</keyword>
<protein>
    <recommendedName>
        <fullName evidence="3">GDP-mannose 4,6-dehydratase</fullName>
        <ecNumber evidence="3">4.2.1.47</ecNumber>
    </recommendedName>
</protein>
<comment type="caution">
    <text evidence="7">The sequence shown here is derived from an EMBL/GenBank/DDBJ whole genome shotgun (WGS) entry which is preliminary data.</text>
</comment>
<dbReference type="Proteomes" id="UP000252586">
    <property type="component" value="Unassembled WGS sequence"/>
</dbReference>
<evidence type="ECO:0000313" key="8">
    <source>
        <dbReference type="Proteomes" id="UP000252586"/>
    </source>
</evidence>
<sequence length="329" mass="34954">MTAIVTGAGGQDGTLLTELLAARGETVVGIGRRGPIDVTSAGQVAALVAEVRPSRVYLLAAVQHSSQGAPADPVRLAHESHLVNTMQVHHFADAILAGGGETRLFYACSSHVFGANTAVPEAITTYDEDAALRPQSIYGVTKAAGLLACRAYRARGLFASAGILFNHESHLRPVEFVTRKVVRAVAAIQRGDADELVVGDLEAGADWGYAPDYVRAMTLVLDLDAPDEFVVATGTHHTVAQLCAYAFAAAGLDWRRHVREEPSLLTRRRGPVVGDARRLRERTGWTPSVDFPGMVRALLRAEGAELIDHPGAPTARARPVRTGGTEGFA</sequence>
<name>A0A366DJ98_9NOCA</name>
<dbReference type="Pfam" id="PF16363">
    <property type="entry name" value="GDP_Man_Dehyd"/>
    <property type="match status" value="1"/>
</dbReference>
<evidence type="ECO:0000256" key="5">
    <source>
        <dbReference type="SAM" id="MobiDB-lite"/>
    </source>
</evidence>
<proteinExistence type="inferred from homology"/>
<dbReference type="EC" id="4.2.1.47" evidence="3"/>
<dbReference type="Gene3D" id="3.40.50.720">
    <property type="entry name" value="NAD(P)-binding Rossmann-like Domain"/>
    <property type="match status" value="1"/>
</dbReference>
<evidence type="ECO:0000256" key="2">
    <source>
        <dbReference type="ARBA" id="ARBA00009263"/>
    </source>
</evidence>
<evidence type="ECO:0000256" key="4">
    <source>
        <dbReference type="ARBA" id="ARBA00023239"/>
    </source>
</evidence>
<dbReference type="RefSeq" id="WP_067510806.1">
    <property type="nucleotide sequence ID" value="NZ_CP107943.1"/>
</dbReference>